<comment type="caution">
    <text evidence="13">The sequence shown here is derived from an EMBL/GenBank/DDBJ whole genome shotgun (WGS) entry which is preliminary data.</text>
</comment>
<feature type="transmembrane region" description="Helical" evidence="12">
    <location>
        <begin position="217"/>
        <end position="241"/>
    </location>
</feature>
<evidence type="ECO:0000256" key="12">
    <source>
        <dbReference type="SAM" id="Phobius"/>
    </source>
</evidence>
<evidence type="ECO:0000256" key="11">
    <source>
        <dbReference type="RuleBase" id="RU000679"/>
    </source>
</evidence>
<keyword evidence="14" id="KW-1185">Reference proteome</keyword>
<dbReference type="AlphaFoldDB" id="A0AAD9UKE5"/>
<keyword evidence="9 11" id="KW-0739">Sodium transport</keyword>
<keyword evidence="5 12" id="KW-1133">Transmembrane helix</keyword>
<comment type="subcellular location">
    <subcellularLocation>
        <location evidence="1">Membrane</location>
        <topology evidence="1">Multi-pass membrane protein</topology>
    </subcellularLocation>
</comment>
<evidence type="ECO:0008006" key="15">
    <source>
        <dbReference type="Google" id="ProtNLM"/>
    </source>
</evidence>
<evidence type="ECO:0000313" key="14">
    <source>
        <dbReference type="Proteomes" id="UP001209878"/>
    </source>
</evidence>
<evidence type="ECO:0000256" key="3">
    <source>
        <dbReference type="ARBA" id="ARBA00022461"/>
    </source>
</evidence>
<dbReference type="GO" id="GO:0015280">
    <property type="term" value="F:ligand-gated sodium channel activity"/>
    <property type="evidence" value="ECO:0007669"/>
    <property type="project" value="TreeGrafter"/>
</dbReference>
<evidence type="ECO:0000256" key="5">
    <source>
        <dbReference type="ARBA" id="ARBA00022989"/>
    </source>
</evidence>
<dbReference type="InterPro" id="IPR001873">
    <property type="entry name" value="ENaC"/>
</dbReference>
<dbReference type="PRINTS" id="PR01078">
    <property type="entry name" value="AMINACHANNEL"/>
</dbReference>
<evidence type="ECO:0000256" key="6">
    <source>
        <dbReference type="ARBA" id="ARBA00023053"/>
    </source>
</evidence>
<sequence>MHTFVGVTVSKETNLPPPYGDCMKHGKLRYFDRYSQAACYRECITDFVVAMCGCRDFYMPPFNTDVSPVCSLSQYTTCLLPAIESLNTNLSASCVCPPACDIVHYKSSMSYATANENTKSQLDVSEEFLKRKAAADLERLHESYINRRPLTNYTATPNGDYDALYRTTELFRQTTEINQTRNILQLNIYMRNLRVQEYNQLKAYTLKDLLSDIGGSMGLLIGASVITLFEALDACAIALASRRRKKTRRRRRPSQQETETEICTLSTRTMVKQM</sequence>
<evidence type="ECO:0000256" key="9">
    <source>
        <dbReference type="ARBA" id="ARBA00023201"/>
    </source>
</evidence>
<dbReference type="EMBL" id="JAODUO010000029">
    <property type="protein sequence ID" value="KAK2192507.1"/>
    <property type="molecule type" value="Genomic_DNA"/>
</dbReference>
<evidence type="ECO:0000256" key="7">
    <source>
        <dbReference type="ARBA" id="ARBA00023065"/>
    </source>
</evidence>
<keyword evidence="3 11" id="KW-0894">Sodium channel</keyword>
<dbReference type="Proteomes" id="UP001209878">
    <property type="component" value="Unassembled WGS sequence"/>
</dbReference>
<reference evidence="13" key="1">
    <citation type="journal article" date="2023" name="Mol. Biol. Evol.">
        <title>Third-Generation Sequencing Reveals the Adaptive Role of the Epigenome in Three Deep-Sea Polychaetes.</title>
        <authorList>
            <person name="Perez M."/>
            <person name="Aroh O."/>
            <person name="Sun Y."/>
            <person name="Lan Y."/>
            <person name="Juniper S.K."/>
            <person name="Young C.R."/>
            <person name="Angers B."/>
            <person name="Qian P.Y."/>
        </authorList>
    </citation>
    <scope>NUCLEOTIDE SEQUENCE</scope>
    <source>
        <strain evidence="13">R07B-5</strain>
    </source>
</reference>
<dbReference type="PANTHER" id="PTHR11690">
    <property type="entry name" value="AMILORIDE-SENSITIVE SODIUM CHANNEL-RELATED"/>
    <property type="match status" value="1"/>
</dbReference>
<keyword evidence="7 11" id="KW-0406">Ion transport</keyword>
<dbReference type="Gene3D" id="1.10.287.820">
    <property type="entry name" value="Acid-sensing ion channel domain"/>
    <property type="match status" value="1"/>
</dbReference>
<evidence type="ECO:0000313" key="13">
    <source>
        <dbReference type="EMBL" id="KAK2192507.1"/>
    </source>
</evidence>
<keyword evidence="10 11" id="KW-0407">Ion channel</keyword>
<protein>
    <recommendedName>
        <fullName evidence="15">Amiloride-sensitive sodium channel</fullName>
    </recommendedName>
</protein>
<keyword evidence="2 11" id="KW-0813">Transport</keyword>
<dbReference type="Pfam" id="PF00858">
    <property type="entry name" value="ASC"/>
    <property type="match status" value="1"/>
</dbReference>
<gene>
    <name evidence="13" type="ORF">NP493_29g07026</name>
</gene>
<proteinExistence type="inferred from homology"/>
<evidence type="ECO:0000256" key="1">
    <source>
        <dbReference type="ARBA" id="ARBA00004141"/>
    </source>
</evidence>
<keyword evidence="8 12" id="KW-0472">Membrane</keyword>
<dbReference type="GO" id="GO:0005886">
    <property type="term" value="C:plasma membrane"/>
    <property type="evidence" value="ECO:0007669"/>
    <property type="project" value="TreeGrafter"/>
</dbReference>
<evidence type="ECO:0000256" key="10">
    <source>
        <dbReference type="ARBA" id="ARBA00023303"/>
    </source>
</evidence>
<dbReference type="Gene3D" id="1.10.287.770">
    <property type="entry name" value="YojJ-like"/>
    <property type="match status" value="1"/>
</dbReference>
<keyword evidence="4 11" id="KW-0812">Transmembrane</keyword>
<name>A0AAD9UKE5_RIDPI</name>
<accession>A0AAD9UKE5</accession>
<evidence type="ECO:0000256" key="2">
    <source>
        <dbReference type="ARBA" id="ARBA00022448"/>
    </source>
</evidence>
<keyword evidence="6" id="KW-0915">Sodium</keyword>
<evidence type="ECO:0000256" key="4">
    <source>
        <dbReference type="ARBA" id="ARBA00022692"/>
    </source>
</evidence>
<organism evidence="13 14">
    <name type="scientific">Ridgeia piscesae</name>
    <name type="common">Tubeworm</name>
    <dbReference type="NCBI Taxonomy" id="27915"/>
    <lineage>
        <taxon>Eukaryota</taxon>
        <taxon>Metazoa</taxon>
        <taxon>Spiralia</taxon>
        <taxon>Lophotrochozoa</taxon>
        <taxon>Annelida</taxon>
        <taxon>Polychaeta</taxon>
        <taxon>Sedentaria</taxon>
        <taxon>Canalipalpata</taxon>
        <taxon>Sabellida</taxon>
        <taxon>Siboglinidae</taxon>
        <taxon>Ridgeia</taxon>
    </lineage>
</organism>
<evidence type="ECO:0000256" key="8">
    <source>
        <dbReference type="ARBA" id="ARBA00023136"/>
    </source>
</evidence>
<comment type="similarity">
    <text evidence="11">Belongs to the amiloride-sensitive sodium channel (TC 1.A.6) family.</text>
</comment>